<evidence type="ECO:0000313" key="3">
    <source>
        <dbReference type="EMBL" id="QVI21510.1"/>
    </source>
</evidence>
<keyword evidence="4" id="KW-1185">Reference proteome</keyword>
<evidence type="ECO:0000259" key="2">
    <source>
        <dbReference type="Pfam" id="PF13827"/>
    </source>
</evidence>
<dbReference type="InterPro" id="IPR025240">
    <property type="entry name" value="DUF4189"/>
</dbReference>
<keyword evidence="1" id="KW-0732">Signal</keyword>
<evidence type="ECO:0000313" key="4">
    <source>
        <dbReference type="Proteomes" id="UP000683310"/>
    </source>
</evidence>
<sequence>MSVSWKTAAFAAVGVAFLSAGAPLAGASGSLHGSIAVDTKINGNPRASWGATWNYPNQSAAENAALRECGGGSCQVIISWSDGCASVVGGDGETTVAGGVGATPAEAEQNAIANIKIKDPVLFTPQPATGSVAGTPGMTPHVIVTKCTG</sequence>
<feature type="chain" id="PRO_5045580798" evidence="1">
    <location>
        <begin position="28"/>
        <end position="149"/>
    </location>
</feature>
<feature type="domain" description="DUF4189" evidence="2">
    <location>
        <begin position="33"/>
        <end position="116"/>
    </location>
</feature>
<dbReference type="Pfam" id="PF13827">
    <property type="entry name" value="DUF4189"/>
    <property type="match status" value="1"/>
</dbReference>
<gene>
    <name evidence="3" type="ORF">KHQ06_37235</name>
</gene>
<reference evidence="3 4" key="1">
    <citation type="submission" date="2021-04" db="EMBL/GenBank/DDBJ databases">
        <title>Nocardia tengchongensis.</title>
        <authorList>
            <person name="Zhuang k."/>
            <person name="Ran Y."/>
            <person name="Li W."/>
        </authorList>
    </citation>
    <scope>NUCLEOTIDE SEQUENCE [LARGE SCALE GENOMIC DNA]</scope>
    <source>
        <strain evidence="3 4">CFH S0057</strain>
    </source>
</reference>
<feature type="signal peptide" evidence="1">
    <location>
        <begin position="1"/>
        <end position="27"/>
    </location>
</feature>
<organism evidence="3 4">
    <name type="scientific">Nocardia tengchongensis</name>
    <dbReference type="NCBI Taxonomy" id="2055889"/>
    <lineage>
        <taxon>Bacteria</taxon>
        <taxon>Bacillati</taxon>
        <taxon>Actinomycetota</taxon>
        <taxon>Actinomycetes</taxon>
        <taxon>Mycobacteriales</taxon>
        <taxon>Nocardiaceae</taxon>
        <taxon>Nocardia</taxon>
    </lineage>
</organism>
<name>A0ABX8CSK4_9NOCA</name>
<protein>
    <submittedName>
        <fullName evidence="3">DUF4189 domain-containing protein</fullName>
    </submittedName>
</protein>
<dbReference type="Proteomes" id="UP000683310">
    <property type="component" value="Chromosome"/>
</dbReference>
<evidence type="ECO:0000256" key="1">
    <source>
        <dbReference type="SAM" id="SignalP"/>
    </source>
</evidence>
<dbReference type="EMBL" id="CP074371">
    <property type="protein sequence ID" value="QVI21510.1"/>
    <property type="molecule type" value="Genomic_DNA"/>
</dbReference>
<accession>A0ABX8CSK4</accession>
<proteinExistence type="predicted"/>